<dbReference type="SMART" id="SM00028">
    <property type="entry name" value="TPR"/>
    <property type="match status" value="6"/>
</dbReference>
<feature type="chain" id="PRO_5045987893" evidence="4">
    <location>
        <begin position="20"/>
        <end position="591"/>
    </location>
</feature>
<feature type="signal peptide" evidence="4">
    <location>
        <begin position="1"/>
        <end position="19"/>
    </location>
</feature>
<keyword evidence="6" id="KW-1185">Reference proteome</keyword>
<evidence type="ECO:0000256" key="2">
    <source>
        <dbReference type="ARBA" id="ARBA00022803"/>
    </source>
</evidence>
<dbReference type="InterPro" id="IPR019734">
    <property type="entry name" value="TPR_rpt"/>
</dbReference>
<protein>
    <submittedName>
        <fullName evidence="5">Pentatricopeptide repeat domain-containing protein (PPR motif)</fullName>
    </submittedName>
</protein>
<dbReference type="InterPro" id="IPR011990">
    <property type="entry name" value="TPR-like_helical_dom_sf"/>
</dbReference>
<comment type="caution">
    <text evidence="5">The sequence shown here is derived from an EMBL/GenBank/DDBJ whole genome shotgun (WGS) entry which is preliminary data.</text>
</comment>
<keyword evidence="4" id="KW-0732">Signal</keyword>
<feature type="repeat" description="TPR" evidence="3">
    <location>
        <begin position="20"/>
        <end position="53"/>
    </location>
</feature>
<dbReference type="Proteomes" id="UP001497602">
    <property type="component" value="Unassembled WGS sequence"/>
</dbReference>
<dbReference type="Gene3D" id="1.25.40.10">
    <property type="entry name" value="Tetratricopeptide repeat domain"/>
    <property type="match status" value="3"/>
</dbReference>
<feature type="repeat" description="TPR" evidence="3">
    <location>
        <begin position="502"/>
        <end position="535"/>
    </location>
</feature>
<accession>A0ABP1F9F3</accession>
<dbReference type="EMBL" id="CAXJRC010000022">
    <property type="protein sequence ID" value="CAL2107020.1"/>
    <property type="molecule type" value="Genomic_DNA"/>
</dbReference>
<gene>
    <name evidence="5" type="ORF">T190115A13A_20300</name>
</gene>
<evidence type="ECO:0000313" key="5">
    <source>
        <dbReference type="EMBL" id="CAL2107020.1"/>
    </source>
</evidence>
<keyword evidence="2 3" id="KW-0802">TPR repeat</keyword>
<proteinExistence type="predicted"/>
<evidence type="ECO:0000256" key="1">
    <source>
        <dbReference type="ARBA" id="ARBA00022737"/>
    </source>
</evidence>
<dbReference type="PANTHER" id="PTHR12558:SF44">
    <property type="entry name" value="TETRATRICOPEPTIDE REPEAT-CONTAINING PROTEIN"/>
    <property type="match status" value="1"/>
</dbReference>
<sequence length="591" mass="68888">MKKVLLIFVFFTVSQFVFSQKNNFIIAENYFRNSEYKKAIQLYKELYNKSPYNTTYLKRLVSCYQETSQFTVAENLLQNKLKRYPKQTYIYTMLGYNFERQQQSDKANKQYIKALESVKNNSGYAGIIANLFKSYNKLDYAIKAYNSIMLNNPKANYGFQLAQIYGEKGDFEKMFISYVDLVDKNENYLNNIKRYTSKYINDDQENESNVLFKKALLKKSISNPKNIWNDLLAWLFIKQKQYSKALIQYKALLARNGDNLRNISNLGQITFQDKDYNTATECYDLIIEKTNHPTDKFLAIQKKIEIDIATKQPNIEEKFDTIFKQHGINKNTLFIQLAYADYLTFTKNNPEKAIAVLEKAIKVANSKFNKASVKLKLGEVLVFNKQFNKALIYFSQVQTQFKNHFLAQEARFKVAQASYFKNDFKWAKAQLKVLKGSATQLIANDATELFLTITDNQPKDSISTGLKEYAKADLLAYQNKNKEAINLLSNVITNYKNQPIEDEALYKQATLYIKQKEYGKAINNFEKVLQLDPQGILVDNSLYQLGEVYNNELNNPEKASEYYQKIIFDHVSSIYLVDARKKFRKLRGDNI</sequence>
<dbReference type="Pfam" id="PF13174">
    <property type="entry name" value="TPR_6"/>
    <property type="match status" value="1"/>
</dbReference>
<keyword evidence="1" id="KW-0677">Repeat</keyword>
<dbReference type="PROSITE" id="PS50005">
    <property type="entry name" value="TPR"/>
    <property type="match status" value="2"/>
</dbReference>
<evidence type="ECO:0000256" key="4">
    <source>
        <dbReference type="SAM" id="SignalP"/>
    </source>
</evidence>
<dbReference type="Pfam" id="PF07719">
    <property type="entry name" value="TPR_2"/>
    <property type="match status" value="1"/>
</dbReference>
<dbReference type="RefSeq" id="WP_348738691.1">
    <property type="nucleotide sequence ID" value="NZ_CAXJRC010000022.1"/>
</dbReference>
<evidence type="ECO:0000256" key="3">
    <source>
        <dbReference type="PROSITE-ProRule" id="PRU00339"/>
    </source>
</evidence>
<dbReference type="PROSITE" id="PS50293">
    <property type="entry name" value="TPR_REGION"/>
    <property type="match status" value="1"/>
</dbReference>
<organism evidence="5 6">
    <name type="scientific">Tenacibaculum vairaonense</name>
    <dbReference type="NCBI Taxonomy" id="3137860"/>
    <lineage>
        <taxon>Bacteria</taxon>
        <taxon>Pseudomonadati</taxon>
        <taxon>Bacteroidota</taxon>
        <taxon>Flavobacteriia</taxon>
        <taxon>Flavobacteriales</taxon>
        <taxon>Flavobacteriaceae</taxon>
        <taxon>Tenacibaculum</taxon>
    </lineage>
</organism>
<dbReference type="InterPro" id="IPR013105">
    <property type="entry name" value="TPR_2"/>
</dbReference>
<dbReference type="SUPFAM" id="SSF48452">
    <property type="entry name" value="TPR-like"/>
    <property type="match status" value="3"/>
</dbReference>
<dbReference type="PANTHER" id="PTHR12558">
    <property type="entry name" value="CELL DIVISION CYCLE 16,23,27"/>
    <property type="match status" value="1"/>
</dbReference>
<reference evidence="5 6" key="1">
    <citation type="submission" date="2024-05" db="EMBL/GenBank/DDBJ databases">
        <authorList>
            <person name="Duchaud E."/>
        </authorList>
    </citation>
    <scope>NUCLEOTIDE SEQUENCE [LARGE SCALE GENOMIC DNA]</scope>
    <source>
        <strain evidence="5">Ena-SAMPLE-TAB-13-05-2024-13:56:06:370-140305</strain>
    </source>
</reference>
<evidence type="ECO:0000313" key="6">
    <source>
        <dbReference type="Proteomes" id="UP001497602"/>
    </source>
</evidence>
<name>A0ABP1F9F3_9FLAO</name>